<dbReference type="SUPFAM" id="SSF46894">
    <property type="entry name" value="C-terminal effector domain of the bipartite response regulators"/>
    <property type="match status" value="1"/>
</dbReference>
<evidence type="ECO:0000313" key="2">
    <source>
        <dbReference type="EMBL" id="KAA0018543.1"/>
    </source>
</evidence>
<dbReference type="InterPro" id="IPR036388">
    <property type="entry name" value="WH-like_DNA-bd_sf"/>
</dbReference>
<dbReference type="Pfam" id="PF00196">
    <property type="entry name" value="GerE"/>
    <property type="match status" value="1"/>
</dbReference>
<evidence type="ECO:0000259" key="1">
    <source>
        <dbReference type="PROSITE" id="PS50043"/>
    </source>
</evidence>
<dbReference type="Proteomes" id="UP000322244">
    <property type="component" value="Unassembled WGS sequence"/>
</dbReference>
<dbReference type="EMBL" id="VLNY01000017">
    <property type="protein sequence ID" value="KAA0018543.1"/>
    <property type="molecule type" value="Genomic_DNA"/>
</dbReference>
<dbReference type="Gene3D" id="1.10.10.10">
    <property type="entry name" value="Winged helix-like DNA-binding domain superfamily/Winged helix DNA-binding domain"/>
    <property type="match status" value="1"/>
</dbReference>
<sequence>MSDREKEVLRTWLLLDSKNDVARALYLSLGTVNTHLTRIRSKYEAVGRVAATKTALLARALQDRIIELDEL</sequence>
<evidence type="ECO:0000313" key="3">
    <source>
        <dbReference type="Proteomes" id="UP000322244"/>
    </source>
</evidence>
<dbReference type="GO" id="GO:0003677">
    <property type="term" value="F:DNA binding"/>
    <property type="evidence" value="ECO:0007669"/>
    <property type="project" value="InterPro"/>
</dbReference>
<feature type="domain" description="HTH luxR-type" evidence="1">
    <location>
        <begin position="1"/>
        <end position="59"/>
    </location>
</feature>
<proteinExistence type="predicted"/>
<dbReference type="SMART" id="SM00421">
    <property type="entry name" value="HTH_LUXR"/>
    <property type="match status" value="1"/>
</dbReference>
<dbReference type="InterPro" id="IPR000792">
    <property type="entry name" value="Tscrpt_reg_LuxR_C"/>
</dbReference>
<reference evidence="2 3" key="1">
    <citation type="submission" date="2019-07" db="EMBL/GenBank/DDBJ databases">
        <title>Rhodococcus cavernicolus sp. nov., isolated from a cave.</title>
        <authorList>
            <person name="Lee S.D."/>
        </authorList>
    </citation>
    <scope>NUCLEOTIDE SEQUENCE [LARGE SCALE GENOMIC DNA]</scope>
    <source>
        <strain evidence="2 3">C1-24</strain>
    </source>
</reference>
<keyword evidence="3" id="KW-1185">Reference proteome</keyword>
<accession>A0A5A7S322</accession>
<dbReference type="AlphaFoldDB" id="A0A5A7S322"/>
<dbReference type="OrthoDB" id="3171335at2"/>
<dbReference type="InterPro" id="IPR016032">
    <property type="entry name" value="Sig_transdc_resp-reg_C-effctor"/>
</dbReference>
<comment type="caution">
    <text evidence="2">The sequence shown here is derived from an EMBL/GenBank/DDBJ whole genome shotgun (WGS) entry which is preliminary data.</text>
</comment>
<dbReference type="GO" id="GO:0006355">
    <property type="term" value="P:regulation of DNA-templated transcription"/>
    <property type="evidence" value="ECO:0007669"/>
    <property type="project" value="InterPro"/>
</dbReference>
<gene>
    <name evidence="2" type="ORF">FOY51_23650</name>
</gene>
<protein>
    <submittedName>
        <fullName evidence="2">Helix-turn-helix transcriptional regulator</fullName>
    </submittedName>
</protein>
<name>A0A5A7S322_9NOCA</name>
<dbReference type="PROSITE" id="PS50043">
    <property type="entry name" value="HTH_LUXR_2"/>
    <property type="match status" value="1"/>
</dbReference>
<organism evidence="2 3">
    <name type="scientific">Antrihabitans cavernicola</name>
    <dbReference type="NCBI Taxonomy" id="2495913"/>
    <lineage>
        <taxon>Bacteria</taxon>
        <taxon>Bacillati</taxon>
        <taxon>Actinomycetota</taxon>
        <taxon>Actinomycetes</taxon>
        <taxon>Mycobacteriales</taxon>
        <taxon>Nocardiaceae</taxon>
        <taxon>Antrihabitans</taxon>
    </lineage>
</organism>